<feature type="transmembrane region" description="Helical" evidence="5">
    <location>
        <begin position="134"/>
        <end position="151"/>
    </location>
</feature>
<organism evidence="7">
    <name type="scientific">invertebrate metagenome</name>
    <dbReference type="NCBI Taxonomy" id="1711999"/>
    <lineage>
        <taxon>unclassified sequences</taxon>
        <taxon>metagenomes</taxon>
        <taxon>organismal metagenomes</taxon>
    </lineage>
</organism>
<evidence type="ECO:0000313" key="7">
    <source>
        <dbReference type="EMBL" id="PJE79336.1"/>
    </source>
</evidence>
<keyword evidence="4 5" id="KW-0472">Membrane</keyword>
<dbReference type="SUPFAM" id="SSF103481">
    <property type="entry name" value="Multidrug resistance efflux transporter EmrE"/>
    <property type="match status" value="2"/>
</dbReference>
<keyword evidence="3 5" id="KW-1133">Transmembrane helix</keyword>
<dbReference type="PANTHER" id="PTHR22911:SF6">
    <property type="entry name" value="SOLUTE CARRIER FAMILY 35 MEMBER G1"/>
    <property type="match status" value="1"/>
</dbReference>
<feature type="transmembrane region" description="Helical" evidence="5">
    <location>
        <begin position="44"/>
        <end position="62"/>
    </location>
</feature>
<comment type="subcellular location">
    <subcellularLocation>
        <location evidence="1">Membrane</location>
        <topology evidence="1">Multi-pass membrane protein</topology>
    </subcellularLocation>
</comment>
<evidence type="ECO:0000256" key="5">
    <source>
        <dbReference type="SAM" id="Phobius"/>
    </source>
</evidence>
<dbReference type="GO" id="GO:0016020">
    <property type="term" value="C:membrane"/>
    <property type="evidence" value="ECO:0007669"/>
    <property type="project" value="UniProtKB-SubCell"/>
</dbReference>
<comment type="caution">
    <text evidence="7">The sequence shown here is derived from an EMBL/GenBank/DDBJ whole genome shotgun (WGS) entry which is preliminary data.</text>
</comment>
<dbReference type="AlphaFoldDB" id="A0A2H9T7Y3"/>
<dbReference type="PANTHER" id="PTHR22911">
    <property type="entry name" value="ACYL-MALONYL CONDENSING ENZYME-RELATED"/>
    <property type="match status" value="1"/>
</dbReference>
<feature type="transmembrane region" description="Helical" evidence="5">
    <location>
        <begin position="157"/>
        <end position="179"/>
    </location>
</feature>
<proteinExistence type="predicted"/>
<gene>
    <name evidence="7" type="primary">ribN</name>
    <name evidence="7" type="ORF">CI610_01688</name>
</gene>
<name>A0A2H9T7Y3_9ZZZZ</name>
<accession>A0A2H9T7Y3</accession>
<evidence type="ECO:0000256" key="4">
    <source>
        <dbReference type="ARBA" id="ARBA00023136"/>
    </source>
</evidence>
<evidence type="ECO:0000256" key="1">
    <source>
        <dbReference type="ARBA" id="ARBA00004141"/>
    </source>
</evidence>
<evidence type="ECO:0000259" key="6">
    <source>
        <dbReference type="Pfam" id="PF00892"/>
    </source>
</evidence>
<feature type="transmembrane region" description="Helical" evidence="5">
    <location>
        <begin position="219"/>
        <end position="240"/>
    </location>
</feature>
<sequence length="304" mass="33460">MIQGAAVVEISHSPIRGAFWMLSAGVAFAGVNSLGQYLSFAMGMPSPAVALFQYLFAIPFLFPWIKSQGLSRLWQTKQPWLHIIRVALAVLGVQFWLWSLSWPIPIWQAIALLMLSPLFATIGSGWFLGEQVGAARWGATLLGFVGAMIVLEPWSEAFSVATLLPVVAAVFWAGYSLMVKYQSRTEDSSTIVLYLLVLITPFNLMLAAPVFIWPDGKQWLFLGCAGLLTAIAQLAIVKAYETADASYIQPFDHAKLPMNVLAGWLVFGWVPPGRLWLGALIIIGATLFIAHREIRFSHRPLADA</sequence>
<feature type="transmembrane region" description="Helical" evidence="5">
    <location>
        <begin position="191"/>
        <end position="213"/>
    </location>
</feature>
<keyword evidence="2 5" id="KW-0812">Transmembrane</keyword>
<evidence type="ECO:0000256" key="2">
    <source>
        <dbReference type="ARBA" id="ARBA00022692"/>
    </source>
</evidence>
<evidence type="ECO:0000256" key="3">
    <source>
        <dbReference type="ARBA" id="ARBA00022989"/>
    </source>
</evidence>
<feature type="transmembrane region" description="Helical" evidence="5">
    <location>
        <begin position="18"/>
        <end position="38"/>
    </location>
</feature>
<feature type="transmembrane region" description="Helical" evidence="5">
    <location>
        <begin position="106"/>
        <end position="127"/>
    </location>
</feature>
<feature type="domain" description="EamA" evidence="6">
    <location>
        <begin position="163"/>
        <end position="289"/>
    </location>
</feature>
<feature type="transmembrane region" description="Helical" evidence="5">
    <location>
        <begin position="83"/>
        <end position="100"/>
    </location>
</feature>
<dbReference type="InterPro" id="IPR000620">
    <property type="entry name" value="EamA_dom"/>
</dbReference>
<dbReference type="InterPro" id="IPR037185">
    <property type="entry name" value="EmrE-like"/>
</dbReference>
<feature type="domain" description="EamA" evidence="6">
    <location>
        <begin position="16"/>
        <end position="151"/>
    </location>
</feature>
<protein>
    <submittedName>
        <fullName evidence="7">Riboflavin transporter</fullName>
    </submittedName>
</protein>
<dbReference type="EMBL" id="NSIT01000076">
    <property type="protein sequence ID" value="PJE79336.1"/>
    <property type="molecule type" value="Genomic_DNA"/>
</dbReference>
<reference evidence="7" key="1">
    <citation type="journal article" date="2017" name="Appl. Environ. Microbiol.">
        <title>Molecular characterization of an Endozoicomonas-like organism causing infection in king scallop Pecten maximus L.</title>
        <authorList>
            <person name="Cano I."/>
            <person name="van Aerle R."/>
            <person name="Ross S."/>
            <person name="Verner-Jeffreys D.W."/>
            <person name="Paley R.K."/>
            <person name="Rimmer G."/>
            <person name="Ryder D."/>
            <person name="Hooper P."/>
            <person name="Stone D."/>
            <person name="Feist S.W."/>
        </authorList>
    </citation>
    <scope>NUCLEOTIDE SEQUENCE</scope>
</reference>
<dbReference type="Pfam" id="PF00892">
    <property type="entry name" value="EamA"/>
    <property type="match status" value="2"/>
</dbReference>